<evidence type="ECO:0000313" key="4">
    <source>
        <dbReference type="Proteomes" id="UP001327560"/>
    </source>
</evidence>
<feature type="transmembrane region" description="Helical" evidence="2">
    <location>
        <begin position="175"/>
        <end position="195"/>
    </location>
</feature>
<keyword evidence="1" id="KW-0175">Coiled coil</keyword>
<reference evidence="3 4" key="1">
    <citation type="submission" date="2023-10" db="EMBL/GenBank/DDBJ databases">
        <title>Chromosome-scale genome assembly provides insights into flower coloration mechanisms of Canna indica.</title>
        <authorList>
            <person name="Li C."/>
        </authorList>
    </citation>
    <scope>NUCLEOTIDE SEQUENCE [LARGE SCALE GENOMIC DNA]</scope>
    <source>
        <tissue evidence="3">Flower</tissue>
    </source>
</reference>
<protein>
    <submittedName>
        <fullName evidence="3">Disease resistance protein</fullName>
    </submittedName>
</protein>
<evidence type="ECO:0000256" key="1">
    <source>
        <dbReference type="SAM" id="Coils"/>
    </source>
</evidence>
<proteinExistence type="predicted"/>
<evidence type="ECO:0000256" key="2">
    <source>
        <dbReference type="SAM" id="Phobius"/>
    </source>
</evidence>
<keyword evidence="2" id="KW-0812">Transmembrane</keyword>
<dbReference type="Proteomes" id="UP001327560">
    <property type="component" value="Chromosome 9"/>
</dbReference>
<evidence type="ECO:0000313" key="3">
    <source>
        <dbReference type="EMBL" id="WOL20684.1"/>
    </source>
</evidence>
<gene>
    <name evidence="3" type="ORF">Cni_G29489</name>
</gene>
<organism evidence="3 4">
    <name type="scientific">Canna indica</name>
    <name type="common">Indian-shot</name>
    <dbReference type="NCBI Taxonomy" id="4628"/>
    <lineage>
        <taxon>Eukaryota</taxon>
        <taxon>Viridiplantae</taxon>
        <taxon>Streptophyta</taxon>
        <taxon>Embryophyta</taxon>
        <taxon>Tracheophyta</taxon>
        <taxon>Spermatophyta</taxon>
        <taxon>Magnoliopsida</taxon>
        <taxon>Liliopsida</taxon>
        <taxon>Zingiberales</taxon>
        <taxon>Cannaceae</taxon>
        <taxon>Canna</taxon>
    </lineage>
</organism>
<accession>A0AAQ3QRC1</accession>
<name>A0AAQ3QRC1_9LILI</name>
<dbReference type="AlphaFoldDB" id="A0AAQ3QRC1"/>
<keyword evidence="2" id="KW-0472">Membrane</keyword>
<feature type="coiled-coil region" evidence="1">
    <location>
        <begin position="31"/>
        <end position="62"/>
    </location>
</feature>
<keyword evidence="2" id="KW-1133">Transmembrane helix</keyword>
<keyword evidence="4" id="KW-1185">Reference proteome</keyword>
<dbReference type="EMBL" id="CP136898">
    <property type="protein sequence ID" value="WOL20684.1"/>
    <property type="molecule type" value="Genomic_DNA"/>
</dbReference>
<sequence>MAGLIMKLFPTECFQPVIDIVSHEVQYVLEIESKSRDLEMVSNQLQRLRADMQAKVDRAKDEGMIPSNQQEVNGWLEEDVPNVIAQAHKFMSEARGLTANDSFVSRWSVKLWDRYKLAKKIEETTQSIDKIKKNKPTPEYSVLPYPTDQLMKQINTYEDWCSNGTMDDQKDKKNYFYIFLASFCAIICLNIYSVYCQHQILREQSVSIM</sequence>